<proteinExistence type="inferred from homology"/>
<dbReference type="STRING" id="1156417.Y919_04090"/>
<evidence type="ECO:0000313" key="17">
    <source>
        <dbReference type="EMBL" id="KGG80852.1"/>
    </source>
</evidence>
<dbReference type="FunFam" id="2.40.30.30:FF:000003">
    <property type="entry name" value="Riboflavin biosynthesis protein"/>
    <property type="match status" value="1"/>
</dbReference>
<evidence type="ECO:0000256" key="9">
    <source>
        <dbReference type="ARBA" id="ARBA00022777"/>
    </source>
</evidence>
<dbReference type="GO" id="GO:0009398">
    <property type="term" value="P:FMN biosynthetic process"/>
    <property type="evidence" value="ECO:0007669"/>
    <property type="project" value="UniProtKB-UniRule"/>
</dbReference>
<dbReference type="GO" id="GO:0005524">
    <property type="term" value="F:ATP binding"/>
    <property type="evidence" value="ECO:0007669"/>
    <property type="project" value="UniProtKB-UniRule"/>
</dbReference>
<dbReference type="SMART" id="SM00904">
    <property type="entry name" value="Flavokinase"/>
    <property type="match status" value="1"/>
</dbReference>
<protein>
    <recommendedName>
        <fullName evidence="15">Riboflavin biosynthesis protein</fullName>
    </recommendedName>
    <domain>
        <recommendedName>
            <fullName evidence="15">Riboflavin kinase</fullName>
            <ecNumber evidence="15">2.7.1.26</ecNumber>
        </recommendedName>
        <alternativeName>
            <fullName evidence="15">Flavokinase</fullName>
        </alternativeName>
    </domain>
    <domain>
        <recommendedName>
            <fullName evidence="15">FMN adenylyltransferase</fullName>
            <ecNumber evidence="15">2.7.7.2</ecNumber>
        </recommendedName>
        <alternativeName>
            <fullName evidence="15">FAD pyrophosphorylase</fullName>
        </alternativeName>
        <alternativeName>
            <fullName evidence="15">FAD synthase</fullName>
        </alternativeName>
    </domain>
</protein>
<comment type="catalytic activity">
    <reaction evidence="14 15">
        <text>FMN + ATP + H(+) = FAD + diphosphate</text>
        <dbReference type="Rhea" id="RHEA:17237"/>
        <dbReference type="ChEBI" id="CHEBI:15378"/>
        <dbReference type="ChEBI" id="CHEBI:30616"/>
        <dbReference type="ChEBI" id="CHEBI:33019"/>
        <dbReference type="ChEBI" id="CHEBI:57692"/>
        <dbReference type="ChEBI" id="CHEBI:58210"/>
        <dbReference type="EC" id="2.7.7.2"/>
    </reaction>
</comment>
<dbReference type="InterPro" id="IPR015864">
    <property type="entry name" value="FAD_synthase"/>
</dbReference>
<dbReference type="AlphaFoldDB" id="A0A096BJ09"/>
<dbReference type="Proteomes" id="UP000029622">
    <property type="component" value="Unassembled WGS sequence"/>
</dbReference>
<evidence type="ECO:0000313" key="18">
    <source>
        <dbReference type="Proteomes" id="UP000029622"/>
    </source>
</evidence>
<feature type="domain" description="Riboflavin kinase" evidence="16">
    <location>
        <begin position="181"/>
        <end position="304"/>
    </location>
</feature>
<keyword evidence="5 15" id="KW-0288">FMN</keyword>
<dbReference type="EC" id="2.7.1.26" evidence="15"/>
<dbReference type="SUPFAM" id="SSF82114">
    <property type="entry name" value="Riboflavin kinase-like"/>
    <property type="match status" value="1"/>
</dbReference>
<evidence type="ECO:0000256" key="1">
    <source>
        <dbReference type="ARBA" id="ARBA00002121"/>
    </source>
</evidence>
<dbReference type="UniPathway" id="UPA00277">
    <property type="reaction ID" value="UER00407"/>
</dbReference>
<name>A0A096BJ09_9FIRM</name>
<dbReference type="UniPathway" id="UPA00276">
    <property type="reaction ID" value="UER00406"/>
</dbReference>
<keyword evidence="7 15" id="KW-0548">Nucleotidyltransferase</keyword>
<evidence type="ECO:0000256" key="7">
    <source>
        <dbReference type="ARBA" id="ARBA00022695"/>
    </source>
</evidence>
<comment type="function">
    <text evidence="1">Catalyzes the phosphorylation of riboflavin to FMN followed by the adenylation of FMN to FAD.</text>
</comment>
<dbReference type="CDD" id="cd02064">
    <property type="entry name" value="FAD_synthetase_N"/>
    <property type="match status" value="1"/>
</dbReference>
<dbReference type="GO" id="GO:0009231">
    <property type="term" value="P:riboflavin biosynthetic process"/>
    <property type="evidence" value="ECO:0007669"/>
    <property type="project" value="InterPro"/>
</dbReference>
<dbReference type="EC" id="2.7.7.2" evidence="15"/>
<evidence type="ECO:0000256" key="2">
    <source>
        <dbReference type="ARBA" id="ARBA00004726"/>
    </source>
</evidence>
<keyword evidence="6 15" id="KW-0808">Transferase</keyword>
<gene>
    <name evidence="17" type="ORF">Y919_04090</name>
</gene>
<evidence type="ECO:0000256" key="12">
    <source>
        <dbReference type="ARBA" id="ARBA00023268"/>
    </source>
</evidence>
<dbReference type="NCBIfam" id="NF004160">
    <property type="entry name" value="PRK05627.1-3"/>
    <property type="match status" value="1"/>
</dbReference>
<comment type="caution">
    <text evidence="17">The sequence shown here is derived from an EMBL/GenBank/DDBJ whole genome shotgun (WGS) entry which is preliminary data.</text>
</comment>
<dbReference type="GO" id="GO:0006747">
    <property type="term" value="P:FAD biosynthetic process"/>
    <property type="evidence" value="ECO:0007669"/>
    <property type="project" value="UniProtKB-UniRule"/>
</dbReference>
<dbReference type="NCBIfam" id="TIGR00083">
    <property type="entry name" value="ribF"/>
    <property type="match status" value="1"/>
</dbReference>
<dbReference type="RefSeq" id="WP_035162693.1">
    <property type="nucleotide sequence ID" value="NZ_AZTB01000013.1"/>
</dbReference>
<reference evidence="17 18" key="1">
    <citation type="submission" date="2013-12" db="EMBL/GenBank/DDBJ databases">
        <title>Draft genome sequence of Caloranaerobacter sp. H53214.</title>
        <authorList>
            <person name="Jiang L.J."/>
            <person name="Shao Z.Z."/>
            <person name="Long M.N."/>
        </authorList>
    </citation>
    <scope>NUCLEOTIDE SEQUENCE [LARGE SCALE GENOMIC DNA]</scope>
    <source>
        <strain evidence="17 18">H53214</strain>
    </source>
</reference>
<evidence type="ECO:0000256" key="14">
    <source>
        <dbReference type="ARBA" id="ARBA00049494"/>
    </source>
</evidence>
<comment type="pathway">
    <text evidence="2 15">Cofactor biosynthesis; FAD biosynthesis; FAD from FMN: step 1/1.</text>
</comment>
<dbReference type="NCBIfam" id="NF004162">
    <property type="entry name" value="PRK05627.1-5"/>
    <property type="match status" value="1"/>
</dbReference>
<dbReference type="EMBL" id="AZTB01000013">
    <property type="protein sequence ID" value="KGG80852.1"/>
    <property type="molecule type" value="Genomic_DNA"/>
</dbReference>
<evidence type="ECO:0000256" key="8">
    <source>
        <dbReference type="ARBA" id="ARBA00022741"/>
    </source>
</evidence>
<evidence type="ECO:0000256" key="13">
    <source>
        <dbReference type="ARBA" id="ARBA00047880"/>
    </source>
</evidence>
<accession>A0A096BJ09</accession>
<dbReference type="InterPro" id="IPR015865">
    <property type="entry name" value="Riboflavin_kinase_bac/euk"/>
</dbReference>
<dbReference type="Pfam" id="PF01687">
    <property type="entry name" value="Flavokinase"/>
    <property type="match status" value="1"/>
</dbReference>
<evidence type="ECO:0000256" key="4">
    <source>
        <dbReference type="ARBA" id="ARBA00022630"/>
    </source>
</evidence>
<dbReference type="InterPro" id="IPR014729">
    <property type="entry name" value="Rossmann-like_a/b/a_fold"/>
</dbReference>
<keyword evidence="8 15" id="KW-0547">Nucleotide-binding</keyword>
<evidence type="ECO:0000256" key="3">
    <source>
        <dbReference type="ARBA" id="ARBA00005201"/>
    </source>
</evidence>
<evidence type="ECO:0000259" key="16">
    <source>
        <dbReference type="SMART" id="SM00904"/>
    </source>
</evidence>
<comment type="similarity">
    <text evidence="15">Belongs to the ribF family.</text>
</comment>
<sequence>MEIVKKLTNKSVKPTVVALGNFDGLHVGHQTLIKRTVDIAQKENLVSTVFTFDNHTTSKIKGKNTPKILISKNRKIALFKELGVELLYIVQFTETLMHFTPLEFIEKILIDILNVRKVVVGFNFKFGYLAKGDVKYLKEMGKKYNFDVIVVPPITKDNILVSSTQIRELIRDGKISLANKLLGRQYLIEGKVIRGRGIGRKLGFPTANISFDSNIVIPKAGVYKTNTIVDGSKFPSITNIGFNPTFNGRKLSIETHILDYSENIYDKTILIEFIDFIRKERKFDDVNKLIEQVKLDIKTLKNIN</sequence>
<dbReference type="Pfam" id="PF06574">
    <property type="entry name" value="FAD_syn"/>
    <property type="match status" value="1"/>
</dbReference>
<evidence type="ECO:0000256" key="15">
    <source>
        <dbReference type="PIRNR" id="PIRNR004491"/>
    </source>
</evidence>
<evidence type="ECO:0000256" key="10">
    <source>
        <dbReference type="ARBA" id="ARBA00022827"/>
    </source>
</evidence>
<dbReference type="InterPro" id="IPR023465">
    <property type="entry name" value="Riboflavin_kinase_dom_sf"/>
</dbReference>
<dbReference type="InterPro" id="IPR023468">
    <property type="entry name" value="Riboflavin_kinase"/>
</dbReference>
<comment type="pathway">
    <text evidence="3 15">Cofactor biosynthesis; FMN biosynthesis; FMN from riboflavin (ATP route): step 1/1.</text>
</comment>
<keyword evidence="12" id="KW-0511">Multifunctional enzyme</keyword>
<dbReference type="GO" id="GO:0008531">
    <property type="term" value="F:riboflavin kinase activity"/>
    <property type="evidence" value="ECO:0007669"/>
    <property type="project" value="UniProtKB-UniRule"/>
</dbReference>
<dbReference type="PIRSF" id="PIRSF004491">
    <property type="entry name" value="FAD_Synth"/>
    <property type="match status" value="1"/>
</dbReference>
<dbReference type="PANTHER" id="PTHR22749">
    <property type="entry name" value="RIBOFLAVIN KINASE/FMN ADENYLYLTRANSFERASE"/>
    <property type="match status" value="1"/>
</dbReference>
<dbReference type="InterPro" id="IPR002606">
    <property type="entry name" value="Riboflavin_kinase_bac"/>
</dbReference>
<dbReference type="GO" id="GO:0003919">
    <property type="term" value="F:FMN adenylyltransferase activity"/>
    <property type="evidence" value="ECO:0007669"/>
    <property type="project" value="UniProtKB-UniRule"/>
</dbReference>
<dbReference type="FunFam" id="3.40.50.620:FF:000021">
    <property type="entry name" value="Riboflavin biosynthesis protein"/>
    <property type="match status" value="1"/>
</dbReference>
<evidence type="ECO:0000256" key="6">
    <source>
        <dbReference type="ARBA" id="ARBA00022679"/>
    </source>
</evidence>
<keyword evidence="4 15" id="KW-0285">Flavoprotein</keyword>
<evidence type="ECO:0000256" key="11">
    <source>
        <dbReference type="ARBA" id="ARBA00022840"/>
    </source>
</evidence>
<dbReference type="Gene3D" id="2.40.30.30">
    <property type="entry name" value="Riboflavin kinase-like"/>
    <property type="match status" value="1"/>
</dbReference>
<keyword evidence="11 15" id="KW-0067">ATP-binding</keyword>
<comment type="catalytic activity">
    <reaction evidence="13 15">
        <text>riboflavin + ATP = FMN + ADP + H(+)</text>
        <dbReference type="Rhea" id="RHEA:14357"/>
        <dbReference type="ChEBI" id="CHEBI:15378"/>
        <dbReference type="ChEBI" id="CHEBI:30616"/>
        <dbReference type="ChEBI" id="CHEBI:57986"/>
        <dbReference type="ChEBI" id="CHEBI:58210"/>
        <dbReference type="ChEBI" id="CHEBI:456216"/>
        <dbReference type="EC" id="2.7.1.26"/>
    </reaction>
</comment>
<keyword evidence="10 15" id="KW-0274">FAD</keyword>
<evidence type="ECO:0000256" key="5">
    <source>
        <dbReference type="ARBA" id="ARBA00022643"/>
    </source>
</evidence>
<dbReference type="PANTHER" id="PTHR22749:SF6">
    <property type="entry name" value="RIBOFLAVIN KINASE"/>
    <property type="match status" value="1"/>
</dbReference>
<dbReference type="SUPFAM" id="SSF52374">
    <property type="entry name" value="Nucleotidylyl transferase"/>
    <property type="match status" value="1"/>
</dbReference>
<organism evidence="17 18">
    <name type="scientific">Caloranaerobacter azorensis H53214</name>
    <dbReference type="NCBI Taxonomy" id="1156417"/>
    <lineage>
        <taxon>Bacteria</taxon>
        <taxon>Bacillati</taxon>
        <taxon>Bacillota</taxon>
        <taxon>Tissierellia</taxon>
        <taxon>Tissierellales</taxon>
        <taxon>Thermohalobacteraceae</taxon>
        <taxon>Caloranaerobacter</taxon>
    </lineage>
</organism>
<dbReference type="Gene3D" id="3.40.50.620">
    <property type="entry name" value="HUPs"/>
    <property type="match status" value="1"/>
</dbReference>
<keyword evidence="9 15" id="KW-0418">Kinase</keyword>